<keyword evidence="16" id="KW-1185">Reference proteome</keyword>
<dbReference type="EC" id="2.7.7.49" evidence="2 13"/>
<feature type="domain" description="Reverse transcriptase" evidence="14">
    <location>
        <begin position="498"/>
        <end position="877"/>
    </location>
</feature>
<dbReference type="KEGG" id="bdw:94337000"/>
<keyword evidence="6 13" id="KW-0548">Nucleotidyltransferase</keyword>
<evidence type="ECO:0000256" key="12">
    <source>
        <dbReference type="ARBA" id="ARBA00048173"/>
    </source>
</evidence>
<dbReference type="InterPro" id="IPR000477">
    <property type="entry name" value="RT_dom"/>
</dbReference>
<keyword evidence="7 13" id="KW-0479">Metal-binding</keyword>
<dbReference type="GO" id="GO:0000333">
    <property type="term" value="C:telomerase catalytic core complex"/>
    <property type="evidence" value="ECO:0007669"/>
    <property type="project" value="TreeGrafter"/>
</dbReference>
<comment type="caution">
    <text evidence="15">The sequence shown here is derived from an EMBL/GenBank/DDBJ whole genome shotgun (WGS) entry which is preliminary data.</text>
</comment>
<evidence type="ECO:0000256" key="11">
    <source>
        <dbReference type="ARBA" id="ARBA00023242"/>
    </source>
</evidence>
<dbReference type="GO" id="GO:0003720">
    <property type="term" value="F:telomerase activity"/>
    <property type="evidence" value="ECO:0007669"/>
    <property type="project" value="InterPro"/>
</dbReference>
<evidence type="ECO:0000256" key="8">
    <source>
        <dbReference type="ARBA" id="ARBA00022842"/>
    </source>
</evidence>
<dbReference type="SMART" id="SM00975">
    <property type="entry name" value="Telomerase_RBD"/>
    <property type="match status" value="1"/>
</dbReference>
<evidence type="ECO:0000313" key="15">
    <source>
        <dbReference type="EMBL" id="KAK2196103.1"/>
    </source>
</evidence>
<gene>
    <name evidence="15" type="ORF">BdWA1_002703</name>
</gene>
<keyword evidence="10 13" id="KW-0695">RNA-directed DNA polymerase</keyword>
<dbReference type="Gene3D" id="1.10.132.70">
    <property type="match status" value="1"/>
</dbReference>
<dbReference type="GO" id="GO:0042162">
    <property type="term" value="F:telomeric DNA binding"/>
    <property type="evidence" value="ECO:0007669"/>
    <property type="project" value="TreeGrafter"/>
</dbReference>
<evidence type="ECO:0000256" key="2">
    <source>
        <dbReference type="ARBA" id="ARBA00012493"/>
    </source>
</evidence>
<name>A0AAD9UNK4_9APIC</name>
<dbReference type="RefSeq" id="XP_067802945.1">
    <property type="nucleotide sequence ID" value="XM_067947723.1"/>
</dbReference>
<evidence type="ECO:0000256" key="4">
    <source>
        <dbReference type="ARBA" id="ARBA00022454"/>
    </source>
</evidence>
<evidence type="ECO:0000313" key="16">
    <source>
        <dbReference type="Proteomes" id="UP001214638"/>
    </source>
</evidence>
<evidence type="ECO:0000256" key="1">
    <source>
        <dbReference type="ARBA" id="ARBA00008001"/>
    </source>
</evidence>
<keyword evidence="5 13" id="KW-0808">Transferase</keyword>
<dbReference type="PRINTS" id="PR01365">
    <property type="entry name" value="TELOMERASERT"/>
</dbReference>
<keyword evidence="9 13" id="KW-0779">Telomere</keyword>
<dbReference type="Pfam" id="PF12009">
    <property type="entry name" value="Telomerase_RBD"/>
    <property type="match status" value="1"/>
</dbReference>
<comment type="subcellular location">
    <subcellularLocation>
        <location evidence="13">Nucleus</location>
    </subcellularLocation>
    <subcellularLocation>
        <location evidence="13">Chromosome</location>
        <location evidence="13">Telomere</location>
    </subcellularLocation>
</comment>
<dbReference type="EMBL" id="JALLKP010000003">
    <property type="protein sequence ID" value="KAK2196103.1"/>
    <property type="molecule type" value="Genomic_DNA"/>
</dbReference>
<protein>
    <recommendedName>
        <fullName evidence="3 13">Telomerase reverse transcriptase</fullName>
        <ecNumber evidence="2 13">2.7.7.49</ecNumber>
    </recommendedName>
    <alternativeName>
        <fullName evidence="13">Telomerase catalytic subunit</fullName>
    </alternativeName>
</protein>
<accession>A0AAD9UNK4</accession>
<reference evidence="15" key="1">
    <citation type="journal article" date="2023" name="Nat. Microbiol.">
        <title>Babesia duncani multi-omics identifies virulence factors and drug targets.</title>
        <authorList>
            <person name="Singh P."/>
            <person name="Lonardi S."/>
            <person name="Liang Q."/>
            <person name="Vydyam P."/>
            <person name="Khabirova E."/>
            <person name="Fang T."/>
            <person name="Gihaz S."/>
            <person name="Thekkiniath J."/>
            <person name="Munshi M."/>
            <person name="Abel S."/>
            <person name="Ciampossin L."/>
            <person name="Batugedara G."/>
            <person name="Gupta M."/>
            <person name="Lu X.M."/>
            <person name="Lenz T."/>
            <person name="Chakravarty S."/>
            <person name="Cornillot E."/>
            <person name="Hu Y."/>
            <person name="Ma W."/>
            <person name="Gonzalez L.M."/>
            <person name="Sanchez S."/>
            <person name="Estrada K."/>
            <person name="Sanchez-Flores A."/>
            <person name="Montero E."/>
            <person name="Harb O.S."/>
            <person name="Le Roch K.G."/>
            <person name="Mamoun C.B."/>
        </authorList>
    </citation>
    <scope>NUCLEOTIDE SEQUENCE</scope>
    <source>
        <strain evidence="15">WA1</strain>
    </source>
</reference>
<keyword evidence="11 13" id="KW-0539">Nucleus</keyword>
<dbReference type="PANTHER" id="PTHR12066">
    <property type="entry name" value="TELOMERASE REVERSE TRANSCRIPTASE"/>
    <property type="match status" value="1"/>
</dbReference>
<dbReference type="InterPro" id="IPR003545">
    <property type="entry name" value="Telomerase_RT"/>
</dbReference>
<evidence type="ECO:0000259" key="14">
    <source>
        <dbReference type="PROSITE" id="PS50878"/>
    </source>
</evidence>
<dbReference type="GO" id="GO:0000781">
    <property type="term" value="C:chromosome, telomeric region"/>
    <property type="evidence" value="ECO:0007669"/>
    <property type="project" value="UniProtKB-SubCell"/>
</dbReference>
<evidence type="ECO:0000256" key="9">
    <source>
        <dbReference type="ARBA" id="ARBA00022895"/>
    </source>
</evidence>
<keyword evidence="15" id="KW-0687">Ribonucleoprotein</keyword>
<dbReference type="InterPro" id="IPR021891">
    <property type="entry name" value="Telomerase_RBD"/>
</dbReference>
<dbReference type="GO" id="GO:0070034">
    <property type="term" value="F:telomerase RNA binding"/>
    <property type="evidence" value="ECO:0007669"/>
    <property type="project" value="TreeGrafter"/>
</dbReference>
<evidence type="ECO:0000256" key="6">
    <source>
        <dbReference type="ARBA" id="ARBA00022695"/>
    </source>
</evidence>
<evidence type="ECO:0000256" key="3">
    <source>
        <dbReference type="ARBA" id="ARBA00016182"/>
    </source>
</evidence>
<comment type="function">
    <text evidence="13">Telomerase is a ribonucleoprotein enzyme essential for the replication of chromosome termini in most eukaryotes. It elongates telomeres. It is a reverse transcriptase that adds simple sequence repeats to chromosome ends by copying a template sequence within the RNA component of the enzyme.</text>
</comment>
<dbReference type="PANTHER" id="PTHR12066:SF0">
    <property type="entry name" value="TELOMERASE REVERSE TRANSCRIPTASE"/>
    <property type="match status" value="1"/>
</dbReference>
<dbReference type="GO" id="GO:0046872">
    <property type="term" value="F:metal ion binding"/>
    <property type="evidence" value="ECO:0007669"/>
    <property type="project" value="UniProtKB-KW"/>
</dbReference>
<keyword evidence="4 13" id="KW-0158">Chromosome</keyword>
<dbReference type="GO" id="GO:0007004">
    <property type="term" value="P:telomere maintenance via telomerase"/>
    <property type="evidence" value="ECO:0007669"/>
    <property type="project" value="TreeGrafter"/>
</dbReference>
<proteinExistence type="inferred from homology"/>
<organism evidence="15 16">
    <name type="scientific">Babesia duncani</name>
    <dbReference type="NCBI Taxonomy" id="323732"/>
    <lineage>
        <taxon>Eukaryota</taxon>
        <taxon>Sar</taxon>
        <taxon>Alveolata</taxon>
        <taxon>Apicomplexa</taxon>
        <taxon>Aconoidasida</taxon>
        <taxon>Piroplasmida</taxon>
        <taxon>Babesiidae</taxon>
        <taxon>Babesia</taxon>
    </lineage>
</organism>
<dbReference type="Proteomes" id="UP001214638">
    <property type="component" value="Unassembled WGS sequence"/>
</dbReference>
<sequence length="877" mass="101926">MNLSRLRRKCGLLSRLHLQCKKTHIRLILYNNNEVCTLYDFSDKFESLDNCKAVLLAIVSKCIIIQRSSNNKHEHNIRCGYKCFGNSPRSQNAPEQVPSTNTINGIDSQHGQGSNSRILVPINNFIQEPLTVFETVLGRGIMEFLGKAAIKSLVEDYYIFVPMPLIRMANDETFVELLRGSSSNIEQKKAFRILLSYFGKIKGNVCGKVSQLNPFLYIQCSKNAMTENIKETKGSWSSIVLSRHLIRYSDSFNKRFGLSKKGVLGNIDSKNPRDIWNLVKFTLYDKNIIASNLHLRYQSKHNFLISKLDACRLKIKSHTLKTLCAHFTSFIDNLNAFDWKAAYRKHIYSTTTYNGGHRFSIYHNCIYRFLKCCLCKCVPIQMVGGLKNFRRLLQVTRSLVSLTKNETLNMSQVMKGVGLKNVDWSLKSQGRHSKSQTRQLLDYLCRIFFLLLEHLVIPILRRHFYVTESNYTRYRIMYFSKFAWQKMVRRASLGFVDTKEDISCSDLRRRFMKVRWLPKTSGMRPLVNCKVKKVLEPFLRNIERSHRNGTICKGASQFCYKCWLFKKWNNSDMKYYMSLNEIMVLPTKALTLNCRLNPRLLQHGVYSYGSIHKALHKWWVRILKWKRSGNSGHPLHVLVADLHRFYDLIPHDDLFEAIEQIPLFTLRFQLAHRQSLIQISSETNCNWLSLYVLEQVQGSGTTNIGASRLDKIQKQSLYSQVFTEASIIASRHKRNWERICISKEDVLTLLKPLISSFTIKLPKISPRIIYKSDAGIPQGCRVSTILANLYLANKERTDEFQCLINGPEPSTFLRWSDNILFLSPSRDKVEKMEKLLRDGSHFKQGQIKCESHTKSIQGHDNTRYNKLVKIQTWHFYV</sequence>
<dbReference type="AlphaFoldDB" id="A0AAD9UNK4"/>
<evidence type="ECO:0000256" key="7">
    <source>
        <dbReference type="ARBA" id="ARBA00022723"/>
    </source>
</evidence>
<comment type="catalytic activity">
    <reaction evidence="12 13">
        <text>DNA(n) + a 2'-deoxyribonucleoside 5'-triphosphate = DNA(n+1) + diphosphate</text>
        <dbReference type="Rhea" id="RHEA:22508"/>
        <dbReference type="Rhea" id="RHEA-COMP:17339"/>
        <dbReference type="Rhea" id="RHEA-COMP:17340"/>
        <dbReference type="ChEBI" id="CHEBI:33019"/>
        <dbReference type="ChEBI" id="CHEBI:61560"/>
        <dbReference type="ChEBI" id="CHEBI:173112"/>
        <dbReference type="EC" id="2.7.7.49"/>
    </reaction>
</comment>
<evidence type="ECO:0000256" key="10">
    <source>
        <dbReference type="ARBA" id="ARBA00022918"/>
    </source>
</evidence>
<dbReference type="PROSITE" id="PS50878">
    <property type="entry name" value="RT_POL"/>
    <property type="match status" value="1"/>
</dbReference>
<keyword evidence="8 13" id="KW-0460">Magnesium</keyword>
<comment type="similarity">
    <text evidence="1 13">Belongs to the reverse transcriptase family. Telomerase subfamily.</text>
</comment>
<evidence type="ECO:0000256" key="13">
    <source>
        <dbReference type="RuleBase" id="RU365061"/>
    </source>
</evidence>
<evidence type="ECO:0000256" key="5">
    <source>
        <dbReference type="ARBA" id="ARBA00022679"/>
    </source>
</evidence>
<dbReference type="GeneID" id="94337000"/>